<feature type="compositionally biased region" description="Basic and acidic residues" evidence="8">
    <location>
        <begin position="415"/>
        <end position="425"/>
    </location>
</feature>
<feature type="compositionally biased region" description="Low complexity" evidence="8">
    <location>
        <begin position="970"/>
        <end position="984"/>
    </location>
</feature>
<dbReference type="GO" id="GO:0003700">
    <property type="term" value="F:DNA-binding transcription factor activity"/>
    <property type="evidence" value="ECO:0007669"/>
    <property type="project" value="InterPro"/>
</dbReference>
<dbReference type="InterPro" id="IPR016024">
    <property type="entry name" value="ARM-type_fold"/>
</dbReference>
<feature type="compositionally biased region" description="Low complexity" evidence="8">
    <location>
        <begin position="995"/>
        <end position="1006"/>
    </location>
</feature>
<feature type="compositionally biased region" description="Low complexity" evidence="8">
    <location>
        <begin position="1"/>
        <end position="10"/>
    </location>
</feature>
<evidence type="ECO:0000313" key="11">
    <source>
        <dbReference type="Proteomes" id="UP000807353"/>
    </source>
</evidence>
<keyword evidence="4 7" id="KW-0963">Cytoplasm</keyword>
<dbReference type="SUPFAM" id="SSF48371">
    <property type="entry name" value="ARM repeat"/>
    <property type="match status" value="1"/>
</dbReference>
<evidence type="ECO:0000256" key="6">
    <source>
        <dbReference type="ARBA" id="ARBA00023054"/>
    </source>
</evidence>
<feature type="compositionally biased region" description="Low complexity" evidence="8">
    <location>
        <begin position="734"/>
        <end position="745"/>
    </location>
</feature>
<evidence type="ECO:0000256" key="2">
    <source>
        <dbReference type="ARBA" id="ARBA00007112"/>
    </source>
</evidence>
<dbReference type="AlphaFoldDB" id="A0A9P5XUR1"/>
<dbReference type="PROSITE" id="PS00036">
    <property type="entry name" value="BZIP_BASIC"/>
    <property type="match status" value="1"/>
</dbReference>
<feature type="compositionally biased region" description="Low complexity" evidence="8">
    <location>
        <begin position="831"/>
        <end position="840"/>
    </location>
</feature>
<feature type="compositionally biased region" description="Low complexity" evidence="8">
    <location>
        <begin position="60"/>
        <end position="70"/>
    </location>
</feature>
<feature type="compositionally biased region" description="Acidic residues" evidence="8">
    <location>
        <begin position="449"/>
        <end position="485"/>
    </location>
</feature>
<feature type="compositionally biased region" description="Acidic residues" evidence="8">
    <location>
        <begin position="286"/>
        <end position="327"/>
    </location>
</feature>
<comment type="similarity">
    <text evidence="2 7">Belongs to the NST1 family.</text>
</comment>
<keyword evidence="5 7" id="KW-0346">Stress response</keyword>
<feature type="compositionally biased region" description="Basic residues" evidence="8">
    <location>
        <begin position="548"/>
        <end position="558"/>
    </location>
</feature>
<name>A0A9P5XUR1_9AGAR</name>
<feature type="compositionally biased region" description="Low complexity" evidence="8">
    <location>
        <begin position="761"/>
        <end position="773"/>
    </location>
</feature>
<keyword evidence="6 7" id="KW-0175">Coiled coil</keyword>
<feature type="region of interest" description="Disordered" evidence="8">
    <location>
        <begin position="527"/>
        <end position="846"/>
    </location>
</feature>
<organism evidence="10 11">
    <name type="scientific">Collybia nuda</name>
    <dbReference type="NCBI Taxonomy" id="64659"/>
    <lineage>
        <taxon>Eukaryota</taxon>
        <taxon>Fungi</taxon>
        <taxon>Dikarya</taxon>
        <taxon>Basidiomycota</taxon>
        <taxon>Agaricomycotina</taxon>
        <taxon>Agaricomycetes</taxon>
        <taxon>Agaricomycetidae</taxon>
        <taxon>Agaricales</taxon>
        <taxon>Tricholomatineae</taxon>
        <taxon>Clitocybaceae</taxon>
        <taxon>Collybia</taxon>
    </lineage>
</organism>
<comment type="subcellular location">
    <subcellularLocation>
        <location evidence="1 7">Cytoplasm</location>
    </subcellularLocation>
</comment>
<dbReference type="Proteomes" id="UP000807353">
    <property type="component" value="Unassembled WGS sequence"/>
</dbReference>
<feature type="compositionally biased region" description="Polar residues" evidence="8">
    <location>
        <begin position="792"/>
        <end position="808"/>
    </location>
</feature>
<dbReference type="InterPro" id="IPR051195">
    <property type="entry name" value="Fungal_stress_NST1"/>
</dbReference>
<evidence type="ECO:0000256" key="4">
    <source>
        <dbReference type="ARBA" id="ARBA00022490"/>
    </source>
</evidence>
<reference evidence="10" key="1">
    <citation type="submission" date="2020-11" db="EMBL/GenBank/DDBJ databases">
        <authorList>
            <consortium name="DOE Joint Genome Institute"/>
            <person name="Ahrendt S."/>
            <person name="Riley R."/>
            <person name="Andreopoulos W."/>
            <person name="Labutti K."/>
            <person name="Pangilinan J."/>
            <person name="Ruiz-Duenas F.J."/>
            <person name="Barrasa J.M."/>
            <person name="Sanchez-Garcia M."/>
            <person name="Camarero S."/>
            <person name="Miyauchi S."/>
            <person name="Serrano A."/>
            <person name="Linde D."/>
            <person name="Babiker R."/>
            <person name="Drula E."/>
            <person name="Ayuso-Fernandez I."/>
            <person name="Pacheco R."/>
            <person name="Padilla G."/>
            <person name="Ferreira P."/>
            <person name="Barriuso J."/>
            <person name="Kellner H."/>
            <person name="Castanera R."/>
            <person name="Alfaro M."/>
            <person name="Ramirez L."/>
            <person name="Pisabarro A.G."/>
            <person name="Kuo A."/>
            <person name="Tritt A."/>
            <person name="Lipzen A."/>
            <person name="He G."/>
            <person name="Yan M."/>
            <person name="Ng V."/>
            <person name="Cullen D."/>
            <person name="Martin F."/>
            <person name="Rosso M.-N."/>
            <person name="Henrissat B."/>
            <person name="Hibbett D."/>
            <person name="Martinez A.T."/>
            <person name="Grigoriev I.V."/>
        </authorList>
    </citation>
    <scope>NUCLEOTIDE SEQUENCE</scope>
    <source>
        <strain evidence="10">CBS 247.69</strain>
    </source>
</reference>
<dbReference type="Pfam" id="PF13945">
    <property type="entry name" value="NST1"/>
    <property type="match status" value="1"/>
</dbReference>
<dbReference type="InterPro" id="IPR004827">
    <property type="entry name" value="bZIP"/>
</dbReference>
<evidence type="ECO:0000256" key="5">
    <source>
        <dbReference type="ARBA" id="ARBA00023016"/>
    </source>
</evidence>
<feature type="region of interest" description="Disordered" evidence="8">
    <location>
        <begin position="880"/>
        <end position="1014"/>
    </location>
</feature>
<evidence type="ECO:0000256" key="3">
    <source>
        <dbReference type="ARBA" id="ARBA00020733"/>
    </source>
</evidence>
<sequence>MPASRPAQPAQQPPPSSVSMGKKPMPHPPQPPQQQQPYPQQQQQQQRSARAASKAPLTYNQGQQQQQQPHNHPHHHPSPPSSNASGPNKTGRQGQGAVAQNATPQKANKIWSTSTTEERERIKDFWLGLGEEERKNLVKIEKDTVLRKMKEQQKHSCSCAVCGRKRNAIEEELEVLYDAYYEELEQYANYQQRYVSSGGTIPPPPGPGPFPGSVELDKNGAVVGHNTRHPAAANTAPPNTKGARQQRGKQQPVQAVNGRKVHPPSQPVIPRHPHIYPQPQHVKESEFEDDEDVGDEDEYEEEEEEEYEEEEEEEDEEDEDGDEDEDDPLRGVDKGRKVNTRGAVPVLPPAPQQQQTKGRRGANGVAPDKISSPGRDTLFNIGTSLTVTGPGNILTVADDLLKNDGQKFLEMMEQLAERRMQREEEAAGDVEDDSDEDEDPRERRRRGDGEDEEDEDEDDEDDDDEDDDDEDDEDEDDEEEEEAMTEEQKMEEGKRMFSIFAARMFEQRVLQAYREKVAQERQLQLLRELEDEDKLSKEREAKKQTQNQKKKDKKRQQKQAKDEERAQKAQEKAAEEAAAKAKQAAMEEENKKKREEERARREANKKAAEEERLRKEEEKRKRVQEEKEREAERERKKREKEERTKAERKEREEKERRLREEKEARLAKEKEERLERERAERERQEKARAEKLEKEQVERAEREKDRKLTKEREEKAEREARERLALQHQKQRVAASPPAAGSSSGKNAKIVPARSATSPRNNAVASGSSSSNVHLPVGVVVNGTTPKKILNKPSQISLTSPTAGQGSRQTPQQLHPIQQPQQSRGPQMVSQPQTPITPHLPTHPPPQTPIMYQQGGPGMLPPSNMSPRVQGFAPMGYGFGSQGMQHPGPPGGLAPSALPRNFSSGPSYDPAYNRGLGIGGLPPSATPIGPPLKSKPSLSSSSASSSGQTMLSLAPGQGRRASLLSGDPGPVARPIAPIARPTVAGGTAEPGSGPGSPIRRSPSPKGVLGSSALVEDGDEVVRTTIGRRNTAPIGIGIGIPIGPGPGSVGAVGQGWGPASPRSAVGDNRAPWGAPSGPPGFGSPRGPPPPVGPMSNHHPQPIGPGSLWGNATPGGLNQDWHPSGNYFPNH</sequence>
<dbReference type="InterPro" id="IPR025279">
    <property type="entry name" value="NST1"/>
</dbReference>
<feature type="compositionally biased region" description="Acidic residues" evidence="8">
    <location>
        <begin position="426"/>
        <end position="439"/>
    </location>
</feature>
<gene>
    <name evidence="10" type="ORF">BDZ94DRAFT_1271477</name>
</gene>
<evidence type="ECO:0000256" key="7">
    <source>
        <dbReference type="RuleBase" id="RU049441"/>
    </source>
</evidence>
<feature type="region of interest" description="Disordered" evidence="8">
    <location>
        <begin position="1048"/>
        <end position="1129"/>
    </location>
</feature>
<evidence type="ECO:0000256" key="8">
    <source>
        <dbReference type="SAM" id="MobiDB-lite"/>
    </source>
</evidence>
<dbReference type="PANTHER" id="PTHR31780">
    <property type="entry name" value="STRESS RESPONSE PROTEIN NST1-RELATED"/>
    <property type="match status" value="1"/>
</dbReference>
<comment type="function">
    <text evidence="7">May act as a negative regulator of salt tolerance.</text>
</comment>
<feature type="compositionally biased region" description="Low complexity" evidence="8">
    <location>
        <begin position="931"/>
        <end position="946"/>
    </location>
</feature>
<dbReference type="GO" id="GO:0005737">
    <property type="term" value="C:cytoplasm"/>
    <property type="evidence" value="ECO:0007669"/>
    <property type="project" value="UniProtKB-SubCell"/>
</dbReference>
<proteinExistence type="inferred from homology"/>
<feature type="region of interest" description="Disordered" evidence="8">
    <location>
        <begin position="195"/>
        <end position="378"/>
    </location>
</feature>
<accession>A0A9P5XUR1</accession>
<feature type="compositionally biased region" description="Polar residues" evidence="8">
    <location>
        <begin position="98"/>
        <end position="115"/>
    </location>
</feature>
<feature type="region of interest" description="Disordered" evidence="8">
    <location>
        <begin position="412"/>
        <end position="493"/>
    </location>
</feature>
<keyword evidence="11" id="KW-1185">Reference proteome</keyword>
<feature type="compositionally biased region" description="Basic and acidic residues" evidence="8">
    <location>
        <begin position="588"/>
        <end position="725"/>
    </location>
</feature>
<protein>
    <recommendedName>
        <fullName evidence="3 7">Stress response protein NST1</fullName>
    </recommendedName>
</protein>
<evidence type="ECO:0000313" key="10">
    <source>
        <dbReference type="EMBL" id="KAF9458117.1"/>
    </source>
</evidence>
<dbReference type="OrthoDB" id="21629at2759"/>
<evidence type="ECO:0000256" key="1">
    <source>
        <dbReference type="ARBA" id="ARBA00004496"/>
    </source>
</evidence>
<feature type="compositionally biased region" description="Basic and acidic residues" evidence="8">
    <location>
        <begin position="534"/>
        <end position="543"/>
    </location>
</feature>
<feature type="compositionally biased region" description="Low complexity" evidence="8">
    <location>
        <begin position="809"/>
        <end position="822"/>
    </location>
</feature>
<feature type="compositionally biased region" description="Basic and acidic residues" evidence="8">
    <location>
        <begin position="559"/>
        <end position="579"/>
    </location>
</feature>
<feature type="compositionally biased region" description="Pro residues" evidence="8">
    <location>
        <begin position="201"/>
        <end position="210"/>
    </location>
</feature>
<dbReference type="PANTHER" id="PTHR31780:SF10">
    <property type="entry name" value="LD36051P"/>
    <property type="match status" value="1"/>
</dbReference>
<feature type="compositionally biased region" description="Low complexity" evidence="8">
    <location>
        <begin position="229"/>
        <end position="240"/>
    </location>
</feature>
<feature type="domain" description="BZIP" evidence="9">
    <location>
        <begin position="600"/>
        <end position="614"/>
    </location>
</feature>
<comment type="caution">
    <text evidence="10">The sequence shown here is derived from an EMBL/GenBank/DDBJ whole genome shotgun (WGS) entry which is preliminary data.</text>
</comment>
<feature type="compositionally biased region" description="Low complexity" evidence="8">
    <location>
        <begin position="35"/>
        <end position="46"/>
    </location>
</feature>
<evidence type="ECO:0000259" key="9">
    <source>
        <dbReference type="PROSITE" id="PS00036"/>
    </source>
</evidence>
<feature type="region of interest" description="Disordered" evidence="8">
    <location>
        <begin position="1"/>
        <end position="118"/>
    </location>
</feature>
<dbReference type="EMBL" id="MU150349">
    <property type="protein sequence ID" value="KAF9458117.1"/>
    <property type="molecule type" value="Genomic_DNA"/>
</dbReference>